<reference evidence="1 2" key="1">
    <citation type="submission" date="2016-03" db="EMBL/GenBank/DDBJ databases">
        <title>Characterisation of pf16 and phiPMW: Two novel phages infecting Pseudomonas putida PpG1.</title>
        <authorList>
            <person name="Magill D.J."/>
            <person name="Krylov V.N."/>
            <person name="Shaburova O.V."/>
            <person name="Allen C.C.R."/>
            <person name="McGrath J.W."/>
            <person name="Quinn J.P."/>
            <person name="Kulakov L.A."/>
        </authorList>
    </citation>
    <scope>NUCLEOTIDE SEQUENCE [LARGE SCALE GENOMIC DNA]</scope>
</reference>
<keyword evidence="2" id="KW-1185">Reference proteome</keyword>
<evidence type="ECO:0000313" key="1">
    <source>
        <dbReference type="EMBL" id="AND74928.1"/>
    </source>
</evidence>
<sequence>MKLKADKHKPAQCGLLFDFFTARLMCHIIEPAYTYQVGSLIRTSSISTAATISNWGLCMKRIDYFSILHRDERGSFADLGETLSEYLERMYRTYIAACQALGCPHEPNFHKWIVTEIDVDLSLTIVTSRLRQFRRPTLH</sequence>
<dbReference type="EMBL" id="KU873925">
    <property type="protein sequence ID" value="AND74928.1"/>
    <property type="molecule type" value="Genomic_DNA"/>
</dbReference>
<evidence type="ECO:0000313" key="2">
    <source>
        <dbReference type="Proteomes" id="UP000225821"/>
    </source>
</evidence>
<name>A0A1S5R3G3_9CAUD</name>
<gene>
    <name evidence="1" type="ORF">pf16_05</name>
</gene>
<dbReference type="Proteomes" id="UP000225821">
    <property type="component" value="Segment"/>
</dbReference>
<proteinExistence type="predicted"/>
<organism evidence="1 2">
    <name type="scientific">Pseudomonas phage pf16</name>
    <dbReference type="NCBI Taxonomy" id="1815630"/>
    <lineage>
        <taxon>Viruses</taxon>
        <taxon>Duplodnaviria</taxon>
        <taxon>Heunggongvirae</taxon>
        <taxon>Uroviricota</taxon>
        <taxon>Caudoviricetes</taxon>
        <taxon>Chakrabartyvirus</taxon>
        <taxon>Chakrabartyvirus pf16</taxon>
    </lineage>
</organism>
<protein>
    <submittedName>
        <fullName evidence="1">Uncharacterized protein</fullName>
    </submittedName>
</protein>
<accession>A0A1S5R3G3</accession>